<dbReference type="PANTHER" id="PTHR11022:SF41">
    <property type="entry name" value="PEPTIDOGLYCAN-RECOGNITION PROTEIN LC-RELATED"/>
    <property type="match status" value="1"/>
</dbReference>
<dbReference type="InterPro" id="IPR006619">
    <property type="entry name" value="PGRP_domain_met/bac"/>
</dbReference>
<dbReference type="AlphaFoldDB" id="A0A7R8WFZ8"/>
<dbReference type="CDD" id="cd06583">
    <property type="entry name" value="PGRP"/>
    <property type="match status" value="1"/>
</dbReference>
<keyword evidence="2" id="KW-0399">Innate immunity</keyword>
<dbReference type="GO" id="GO:0008270">
    <property type="term" value="F:zinc ion binding"/>
    <property type="evidence" value="ECO:0007669"/>
    <property type="project" value="InterPro"/>
</dbReference>
<gene>
    <name evidence="4" type="ORF">CTOB1V02_LOCUS6501</name>
</gene>
<protein>
    <recommendedName>
        <fullName evidence="5">Peptidoglycan-recognition protein</fullName>
    </recommendedName>
</protein>
<organism evidence="4">
    <name type="scientific">Cyprideis torosa</name>
    <dbReference type="NCBI Taxonomy" id="163714"/>
    <lineage>
        <taxon>Eukaryota</taxon>
        <taxon>Metazoa</taxon>
        <taxon>Ecdysozoa</taxon>
        <taxon>Arthropoda</taxon>
        <taxon>Crustacea</taxon>
        <taxon>Oligostraca</taxon>
        <taxon>Ostracoda</taxon>
        <taxon>Podocopa</taxon>
        <taxon>Podocopida</taxon>
        <taxon>Cytherocopina</taxon>
        <taxon>Cytheroidea</taxon>
        <taxon>Cytherideidae</taxon>
        <taxon>Cyprideis</taxon>
    </lineage>
</organism>
<evidence type="ECO:0000256" key="2">
    <source>
        <dbReference type="ARBA" id="ARBA00022588"/>
    </source>
</evidence>
<reference evidence="4" key="1">
    <citation type="submission" date="2020-11" db="EMBL/GenBank/DDBJ databases">
        <authorList>
            <person name="Tran Van P."/>
        </authorList>
    </citation>
    <scope>NUCLEOTIDE SEQUENCE</scope>
</reference>
<evidence type="ECO:0008006" key="5">
    <source>
        <dbReference type="Google" id="ProtNLM"/>
    </source>
</evidence>
<sequence length="174" mass="19210">MSGIGDILTTGRSKWGARDPDDTTRLSNPEYLIVHHTAGRGCDDLATCTSVLKGIQTDHMTNRNFTDIGYNFLIGGDGVLYEGRGFDRRGEHAVPYNSKSIGIAMIGTFTEDLPTQKALLTLNYIIHYHAVRAWGLPSSYGLLGHRQVRKDPTECPGEALYNYIKAFPQYSASP</sequence>
<dbReference type="InterPro" id="IPR002502">
    <property type="entry name" value="Amidase_domain"/>
</dbReference>
<evidence type="ECO:0000256" key="1">
    <source>
        <dbReference type="ARBA" id="ARBA00007553"/>
    </source>
</evidence>
<comment type="similarity">
    <text evidence="1">Belongs to the N-acetylmuramoyl-L-alanine amidase 2 family.</text>
</comment>
<dbReference type="GO" id="GO:0009253">
    <property type="term" value="P:peptidoglycan catabolic process"/>
    <property type="evidence" value="ECO:0007669"/>
    <property type="project" value="InterPro"/>
</dbReference>
<dbReference type="SMART" id="SM00644">
    <property type="entry name" value="Ami_2"/>
    <property type="match status" value="1"/>
</dbReference>
<dbReference type="OrthoDB" id="10001926at2759"/>
<name>A0A7R8WFZ8_9CRUS</name>
<dbReference type="GO" id="GO:0045087">
    <property type="term" value="P:innate immune response"/>
    <property type="evidence" value="ECO:0007669"/>
    <property type="project" value="UniProtKB-KW"/>
</dbReference>
<evidence type="ECO:0000313" key="4">
    <source>
        <dbReference type="EMBL" id="CAD7228621.1"/>
    </source>
</evidence>
<dbReference type="FunFam" id="3.40.80.10:FF:000001">
    <property type="entry name" value="Peptidoglycan recognition protein 1"/>
    <property type="match status" value="1"/>
</dbReference>
<evidence type="ECO:0000256" key="3">
    <source>
        <dbReference type="ARBA" id="ARBA00022859"/>
    </source>
</evidence>
<dbReference type="EMBL" id="OB661620">
    <property type="protein sequence ID" value="CAD7228621.1"/>
    <property type="molecule type" value="Genomic_DNA"/>
</dbReference>
<dbReference type="InterPro" id="IPR015510">
    <property type="entry name" value="PGRP"/>
</dbReference>
<dbReference type="PANTHER" id="PTHR11022">
    <property type="entry name" value="PEPTIDOGLYCAN RECOGNITION PROTEIN"/>
    <property type="match status" value="1"/>
</dbReference>
<accession>A0A7R8WFZ8</accession>
<dbReference type="InterPro" id="IPR036505">
    <property type="entry name" value="Amidase/PGRP_sf"/>
</dbReference>
<dbReference type="SMART" id="SM00701">
    <property type="entry name" value="PGRP"/>
    <property type="match status" value="1"/>
</dbReference>
<dbReference type="SUPFAM" id="SSF55846">
    <property type="entry name" value="N-acetylmuramoyl-L-alanine amidase-like"/>
    <property type="match status" value="1"/>
</dbReference>
<dbReference type="Gene3D" id="3.40.80.10">
    <property type="entry name" value="Peptidoglycan recognition protein-like"/>
    <property type="match status" value="1"/>
</dbReference>
<dbReference type="Pfam" id="PF01510">
    <property type="entry name" value="Amidase_2"/>
    <property type="match status" value="1"/>
</dbReference>
<proteinExistence type="inferred from homology"/>
<dbReference type="GO" id="GO:0008745">
    <property type="term" value="F:N-acetylmuramoyl-L-alanine amidase activity"/>
    <property type="evidence" value="ECO:0007669"/>
    <property type="project" value="InterPro"/>
</dbReference>
<keyword evidence="3" id="KW-0391">Immunity</keyword>